<dbReference type="InterPro" id="IPR029021">
    <property type="entry name" value="Prot-tyrosine_phosphatase-like"/>
</dbReference>
<name>T0QD64_SAPDV</name>
<reference evidence="4 5" key="1">
    <citation type="submission" date="2012-04" db="EMBL/GenBank/DDBJ databases">
        <title>The Genome Sequence of Saprolegnia declina VS20.</title>
        <authorList>
            <consortium name="The Broad Institute Genome Sequencing Platform"/>
            <person name="Russ C."/>
            <person name="Nusbaum C."/>
            <person name="Tyler B."/>
            <person name="van West P."/>
            <person name="Dieguez-Uribeondo J."/>
            <person name="de Bruijn I."/>
            <person name="Tripathy S."/>
            <person name="Jiang R."/>
            <person name="Young S.K."/>
            <person name="Zeng Q."/>
            <person name="Gargeya S."/>
            <person name="Fitzgerald M."/>
            <person name="Haas B."/>
            <person name="Abouelleil A."/>
            <person name="Alvarado L."/>
            <person name="Arachchi H.M."/>
            <person name="Berlin A."/>
            <person name="Chapman S.B."/>
            <person name="Goldberg J."/>
            <person name="Griggs A."/>
            <person name="Gujja S."/>
            <person name="Hansen M."/>
            <person name="Howarth C."/>
            <person name="Imamovic A."/>
            <person name="Larimer J."/>
            <person name="McCowen C."/>
            <person name="Montmayeur A."/>
            <person name="Murphy C."/>
            <person name="Neiman D."/>
            <person name="Pearson M."/>
            <person name="Priest M."/>
            <person name="Roberts A."/>
            <person name="Saif S."/>
            <person name="Shea T."/>
            <person name="Sisk P."/>
            <person name="Sykes S."/>
            <person name="Wortman J."/>
            <person name="Nusbaum C."/>
            <person name="Birren B."/>
        </authorList>
    </citation>
    <scope>NUCLEOTIDE SEQUENCE [LARGE SCALE GENOMIC DNA]</scope>
    <source>
        <strain evidence="4 5">VS20</strain>
    </source>
</reference>
<keyword evidence="5" id="KW-1185">Reference proteome</keyword>
<protein>
    <recommendedName>
        <fullName evidence="3">B box-type domain-containing protein</fullName>
    </recommendedName>
</protein>
<evidence type="ECO:0000259" key="3">
    <source>
        <dbReference type="PROSITE" id="PS50119"/>
    </source>
</evidence>
<feature type="compositionally biased region" description="Pro residues" evidence="2">
    <location>
        <begin position="889"/>
        <end position="898"/>
    </location>
</feature>
<feature type="domain" description="B box-type" evidence="3">
    <location>
        <begin position="44"/>
        <end position="90"/>
    </location>
</feature>
<dbReference type="eggNOG" id="ENOG502QRNY">
    <property type="taxonomic scope" value="Eukaryota"/>
</dbReference>
<keyword evidence="1" id="KW-0863">Zinc-finger</keyword>
<dbReference type="EMBL" id="JH767149">
    <property type="protein sequence ID" value="EQC35839.1"/>
    <property type="molecule type" value="Genomic_DNA"/>
</dbReference>
<dbReference type="VEuPathDB" id="FungiDB:SDRG_06591"/>
<sequence>MPGYPRDRLFAMASGDETGGDDDPFAANYNWRAPDDDDDDAAVNAGLTCDECAKRAARYHCDDCHQTLCFNCTDAIHLIPALSTHAIRHVRVGDVGYVAPTRDDLPKIARRLPPPAIAKLEPHCFTFGQHVVFRDTDLGRGLLFGLALTQTRDQPRMGPCNGQFVRVLWLRGVVPLPNQCYLASLTFHGQAFWPVPISTHVSLYHAYRIAVLAEKTARKLWRREKYAGRLRRLRDQKAFPTEAVLDEILALVDTDAGGVTLQHLAHERFLAALISGTNLDGDETETETDAPYPPATRARLVLCAASCLERPADVARRYLDNVIRHMVDLYVGYAWTSWRSFVAAGRERDRQARRNATVIVLQRWVRRQWQRRREERLKQSRSSGLSALEALQRFQNKQAAVGMMDVIWAKTLRRLRRYGVATWKRCSDEIKARSPMAPIDAAWHPGLGIRLLKLPKAYASMKSDGSLGVEDIAKYKQFRLNHAGPTSVSFWIVRDRILIGEYPHGVAFPDKKRKATERVASRTDALTCILLEQIGTFVSLMAFDELRAFEAGLDPPVLPAATPDGPFGFETQLLERHAKLNAELDRAVVAAQKYATSAAKSLQQAERDPSTEDFVRDLLLKKKSAADANLNTALANKARLQPIRILRCPLPPHSATPEAELLEILNQLETCLRDGENLYIFSRQGRGRAGMVAALLLGRLYGLSAQQALERTQRCHDAQKAVAGLPSTRLVSAPESLDQIRLVHQVLSSTATIYEPVATYDGDAYLVLRRQRPGLAIQSFIAAQGFMVDEFPSAAQRAADHAALQAANRIALKEKRALQLRVRRAMEGVERQAMGLQEDYSRHELPIWTARLEMTAQEIDSRRRWQICLQHAESAGMTAEDVRIKWPQDHPPPPPNPVDPSTDAVA</sequence>
<evidence type="ECO:0000313" key="5">
    <source>
        <dbReference type="Proteomes" id="UP000030762"/>
    </source>
</evidence>
<keyword evidence="1" id="KW-0479">Metal-binding</keyword>
<dbReference type="InParanoid" id="T0QD64"/>
<dbReference type="AlphaFoldDB" id="T0QD64"/>
<dbReference type="Proteomes" id="UP000030762">
    <property type="component" value="Unassembled WGS sequence"/>
</dbReference>
<accession>T0QD64</accession>
<evidence type="ECO:0000256" key="1">
    <source>
        <dbReference type="PROSITE-ProRule" id="PRU00024"/>
    </source>
</evidence>
<dbReference type="GeneID" id="19947318"/>
<keyword evidence="1" id="KW-0862">Zinc</keyword>
<proteinExistence type="predicted"/>
<gene>
    <name evidence="4" type="ORF">SDRG_06591</name>
</gene>
<dbReference type="OMA" id="PIRILRC"/>
<dbReference type="SUPFAM" id="SSF52799">
    <property type="entry name" value="(Phosphotyrosine protein) phosphatases II"/>
    <property type="match status" value="1"/>
</dbReference>
<dbReference type="InterPro" id="IPR000315">
    <property type="entry name" value="Znf_B-box"/>
</dbReference>
<dbReference type="RefSeq" id="XP_008610601.1">
    <property type="nucleotide sequence ID" value="XM_008612379.1"/>
</dbReference>
<feature type="region of interest" description="Disordered" evidence="2">
    <location>
        <begin position="885"/>
        <end position="906"/>
    </location>
</feature>
<dbReference type="OrthoDB" id="2017893at2759"/>
<dbReference type="PROSITE" id="PS50119">
    <property type="entry name" value="ZF_BBOX"/>
    <property type="match status" value="1"/>
</dbReference>
<evidence type="ECO:0000313" key="4">
    <source>
        <dbReference type="EMBL" id="EQC35839.1"/>
    </source>
</evidence>
<dbReference type="GO" id="GO:0008270">
    <property type="term" value="F:zinc ion binding"/>
    <property type="evidence" value="ECO:0007669"/>
    <property type="project" value="UniProtKB-KW"/>
</dbReference>
<dbReference type="Gene3D" id="3.90.190.10">
    <property type="entry name" value="Protein tyrosine phosphatase superfamily"/>
    <property type="match status" value="1"/>
</dbReference>
<organism evidence="4 5">
    <name type="scientific">Saprolegnia diclina (strain VS20)</name>
    <dbReference type="NCBI Taxonomy" id="1156394"/>
    <lineage>
        <taxon>Eukaryota</taxon>
        <taxon>Sar</taxon>
        <taxon>Stramenopiles</taxon>
        <taxon>Oomycota</taxon>
        <taxon>Saprolegniomycetes</taxon>
        <taxon>Saprolegniales</taxon>
        <taxon>Saprolegniaceae</taxon>
        <taxon>Saprolegnia</taxon>
    </lineage>
</organism>
<evidence type="ECO:0000256" key="2">
    <source>
        <dbReference type="SAM" id="MobiDB-lite"/>
    </source>
</evidence>
<dbReference type="CDD" id="cd19757">
    <property type="entry name" value="Bbox1"/>
    <property type="match status" value="1"/>
</dbReference>